<dbReference type="InterPro" id="IPR033344">
    <property type="entry name" value="CURT1"/>
</dbReference>
<sequence>MASAVAAVRSVVPLCAAASVLGAPTDRVTNALPLSYASLKQSSFAGRSLAMAPSLRSALQARSGRTSHKVRAAVEPEVESEVDDVSEQLKEQLKGVQNWWDKQEDKLAIVGLGVSGIVALWASSGLLSSIDRLPVLPGFFEFVGILFTGWFVYRYLLFKPDREELAQLVDETKKKITGEE</sequence>
<keyword evidence="6" id="KW-1185">Reference proteome</keyword>
<dbReference type="EMBL" id="DF237741">
    <property type="protein sequence ID" value="GAQ91474.1"/>
    <property type="molecule type" value="Genomic_DNA"/>
</dbReference>
<feature type="domain" description="Cyanobacterial aminoacyl-tRNA synthetase CAAD" evidence="4">
    <location>
        <begin position="96"/>
        <end position="178"/>
    </location>
</feature>
<dbReference type="PANTHER" id="PTHR33222:SF3">
    <property type="entry name" value="PROTEIN CURVATURE THYLAKOID 1C, CHLOROPLASTIC"/>
    <property type="match status" value="1"/>
</dbReference>
<dbReference type="InterPro" id="IPR025564">
    <property type="entry name" value="CAAD_dom"/>
</dbReference>
<dbReference type="STRING" id="105231.A0A1Y1IL07"/>
<proteinExistence type="predicted"/>
<keyword evidence="3" id="KW-0732">Signal</keyword>
<feature type="transmembrane region" description="Helical" evidence="2">
    <location>
        <begin position="107"/>
        <end position="127"/>
    </location>
</feature>
<dbReference type="OMA" id="DNERTNT"/>
<reference evidence="5 6" key="1">
    <citation type="journal article" date="2014" name="Nat. Commun.">
        <title>Klebsormidium flaccidum genome reveals primary factors for plant terrestrial adaptation.</title>
        <authorList>
            <person name="Hori K."/>
            <person name="Maruyama F."/>
            <person name="Fujisawa T."/>
            <person name="Togashi T."/>
            <person name="Yamamoto N."/>
            <person name="Seo M."/>
            <person name="Sato S."/>
            <person name="Yamada T."/>
            <person name="Mori H."/>
            <person name="Tajima N."/>
            <person name="Moriyama T."/>
            <person name="Ikeuchi M."/>
            <person name="Watanabe M."/>
            <person name="Wada H."/>
            <person name="Kobayashi K."/>
            <person name="Saito M."/>
            <person name="Masuda T."/>
            <person name="Sasaki-Sekimoto Y."/>
            <person name="Mashiguchi K."/>
            <person name="Awai K."/>
            <person name="Shimojima M."/>
            <person name="Masuda S."/>
            <person name="Iwai M."/>
            <person name="Nobusawa T."/>
            <person name="Narise T."/>
            <person name="Kondo S."/>
            <person name="Saito H."/>
            <person name="Sato R."/>
            <person name="Murakawa M."/>
            <person name="Ihara Y."/>
            <person name="Oshima-Yamada Y."/>
            <person name="Ohtaka K."/>
            <person name="Satoh M."/>
            <person name="Sonobe K."/>
            <person name="Ishii M."/>
            <person name="Ohtani R."/>
            <person name="Kanamori-Sato M."/>
            <person name="Honoki R."/>
            <person name="Miyazaki D."/>
            <person name="Mochizuki H."/>
            <person name="Umetsu J."/>
            <person name="Higashi K."/>
            <person name="Shibata D."/>
            <person name="Kamiya Y."/>
            <person name="Sato N."/>
            <person name="Nakamura Y."/>
            <person name="Tabata S."/>
            <person name="Ida S."/>
            <person name="Kurokawa K."/>
            <person name="Ohta H."/>
        </authorList>
    </citation>
    <scope>NUCLEOTIDE SEQUENCE [LARGE SCALE GENOMIC DNA]</scope>
    <source>
        <strain evidence="5 6">NIES-2285</strain>
    </source>
</reference>
<evidence type="ECO:0000313" key="5">
    <source>
        <dbReference type="EMBL" id="GAQ91474.1"/>
    </source>
</evidence>
<keyword evidence="2" id="KW-0812">Transmembrane</keyword>
<protein>
    <submittedName>
        <fullName evidence="5">Photosystem I subunit psaP</fullName>
    </submittedName>
</protein>
<evidence type="ECO:0000256" key="2">
    <source>
        <dbReference type="SAM" id="Phobius"/>
    </source>
</evidence>
<evidence type="ECO:0000256" key="3">
    <source>
        <dbReference type="SAM" id="SignalP"/>
    </source>
</evidence>
<organism evidence="5 6">
    <name type="scientific">Klebsormidium nitens</name>
    <name type="common">Green alga</name>
    <name type="synonym">Ulothrix nitens</name>
    <dbReference type="NCBI Taxonomy" id="105231"/>
    <lineage>
        <taxon>Eukaryota</taxon>
        <taxon>Viridiplantae</taxon>
        <taxon>Streptophyta</taxon>
        <taxon>Klebsormidiophyceae</taxon>
        <taxon>Klebsormidiales</taxon>
        <taxon>Klebsormidiaceae</taxon>
        <taxon>Klebsormidium</taxon>
    </lineage>
</organism>
<feature type="transmembrane region" description="Helical" evidence="2">
    <location>
        <begin position="139"/>
        <end position="156"/>
    </location>
</feature>
<dbReference type="Proteomes" id="UP000054558">
    <property type="component" value="Unassembled WGS sequence"/>
</dbReference>
<name>A0A1Y1IL07_KLENI</name>
<comment type="subcellular location">
    <subcellularLocation>
        <location evidence="1">Membrane</location>
        <topology evidence="1">Multi-pass membrane protein</topology>
    </subcellularLocation>
</comment>
<dbReference type="Pfam" id="PF14159">
    <property type="entry name" value="CAAD"/>
    <property type="match status" value="1"/>
</dbReference>
<evidence type="ECO:0000313" key="6">
    <source>
        <dbReference type="Proteomes" id="UP000054558"/>
    </source>
</evidence>
<gene>
    <name evidence="5" type="ORF">KFL_007920030</name>
</gene>
<dbReference type="AlphaFoldDB" id="A0A1Y1IL07"/>
<evidence type="ECO:0000256" key="1">
    <source>
        <dbReference type="ARBA" id="ARBA00004141"/>
    </source>
</evidence>
<feature type="chain" id="PRO_5012598321" evidence="3">
    <location>
        <begin position="23"/>
        <end position="180"/>
    </location>
</feature>
<dbReference type="PANTHER" id="PTHR33222">
    <property type="match status" value="1"/>
</dbReference>
<evidence type="ECO:0000259" key="4">
    <source>
        <dbReference type="Pfam" id="PF14159"/>
    </source>
</evidence>
<dbReference type="OrthoDB" id="2014299at2759"/>
<feature type="signal peptide" evidence="3">
    <location>
        <begin position="1"/>
        <end position="22"/>
    </location>
</feature>
<keyword evidence="2" id="KW-0472">Membrane</keyword>
<keyword evidence="2" id="KW-1133">Transmembrane helix</keyword>
<accession>A0A1Y1IL07</accession>
<dbReference type="GO" id="GO:0009535">
    <property type="term" value="C:chloroplast thylakoid membrane"/>
    <property type="evidence" value="ECO:0000318"/>
    <property type="project" value="GO_Central"/>
</dbReference>